<name>A0A9X3F698_9BACT</name>
<comment type="caution">
    <text evidence="1">The sequence shown here is derived from an EMBL/GenBank/DDBJ whole genome shotgun (WGS) entry which is preliminary data.</text>
</comment>
<organism evidence="1 2">
    <name type="scientific">Draconibacterium aestuarii</name>
    <dbReference type="NCBI Taxonomy" id="2998507"/>
    <lineage>
        <taxon>Bacteria</taxon>
        <taxon>Pseudomonadati</taxon>
        <taxon>Bacteroidota</taxon>
        <taxon>Bacteroidia</taxon>
        <taxon>Marinilabiliales</taxon>
        <taxon>Prolixibacteraceae</taxon>
        <taxon>Draconibacterium</taxon>
    </lineage>
</organism>
<evidence type="ECO:0000313" key="2">
    <source>
        <dbReference type="Proteomes" id="UP001145087"/>
    </source>
</evidence>
<proteinExistence type="predicted"/>
<dbReference type="Pfam" id="PF11215">
    <property type="entry name" value="DUF3010"/>
    <property type="match status" value="1"/>
</dbReference>
<accession>A0A9X3F698</accession>
<sequence>MRTCGIEIVNDTALLLCIEKNENGNVEINRLSAKIKLEEPDNSVHVKEFAATIYACLDEINADAIAILKRQSKGQFSAGALSFKIESVIQCYPNKDVRIVAPATVKAFLRKNPIQIQAKYKYQENALNAAHFSMG</sequence>
<dbReference type="RefSeq" id="WP_343333689.1">
    <property type="nucleotide sequence ID" value="NZ_JAPOHD010000027.1"/>
</dbReference>
<gene>
    <name evidence="1" type="ORF">OU798_13470</name>
</gene>
<evidence type="ECO:0000313" key="1">
    <source>
        <dbReference type="EMBL" id="MCY1721359.1"/>
    </source>
</evidence>
<keyword evidence="2" id="KW-1185">Reference proteome</keyword>
<dbReference type="InterPro" id="IPR021378">
    <property type="entry name" value="DUF3010"/>
</dbReference>
<reference evidence="1" key="1">
    <citation type="submission" date="2022-11" db="EMBL/GenBank/DDBJ databases">
        <title>Marilongibacter aestuarii gen. nov., sp. nov., isolated from tidal flat sediment.</title>
        <authorList>
            <person name="Jiayan W."/>
        </authorList>
    </citation>
    <scope>NUCLEOTIDE SEQUENCE</scope>
    <source>
        <strain evidence="1">Z1-6</strain>
    </source>
</reference>
<dbReference type="AlphaFoldDB" id="A0A9X3F698"/>
<protein>
    <submittedName>
        <fullName evidence="1">DUF3010 family protein</fullName>
    </submittedName>
</protein>
<dbReference type="EMBL" id="JAPOHD010000027">
    <property type="protein sequence ID" value="MCY1721359.1"/>
    <property type="molecule type" value="Genomic_DNA"/>
</dbReference>
<dbReference type="Proteomes" id="UP001145087">
    <property type="component" value="Unassembled WGS sequence"/>
</dbReference>